<dbReference type="InterPro" id="IPR002575">
    <property type="entry name" value="Aminoglycoside_PTrfase"/>
</dbReference>
<evidence type="ECO:0000313" key="3">
    <source>
        <dbReference type="Proteomes" id="UP000178098"/>
    </source>
</evidence>
<organism evidence="2 3">
    <name type="scientific">Candidatus Roizmanbacteria bacterium RIFCSPHIGHO2_02_FULL_43_11</name>
    <dbReference type="NCBI Taxonomy" id="1802043"/>
    <lineage>
        <taxon>Bacteria</taxon>
        <taxon>Candidatus Roizmaniibacteriota</taxon>
    </lineage>
</organism>
<sequence length="247" mass="28562">MDIQTQDQAQTYLQSWLNDHAHVLHFDNPHITPLAETPLYYSFTFSVSNSPQTYHVKMSKPEHLDVIQHEAYMLRFLALQQVPFVPEYIYYSFKPRFLVTTFIPGTQLLASSDLSSFVDHIAQTLAGIHAIPLREYIDHFKRDIVSAEKIGDLIPDLPERFRNVQVPMTITHNDLLPEHIIQNEQSAYIIGWSKGDVNTPYIDLAALFGSTHMSIDHQTRFLEIYHHYVPFQIDLELMSALEVISKP</sequence>
<dbReference type="Proteomes" id="UP000178098">
    <property type="component" value="Unassembled WGS sequence"/>
</dbReference>
<dbReference type="InterPro" id="IPR011009">
    <property type="entry name" value="Kinase-like_dom_sf"/>
</dbReference>
<dbReference type="EMBL" id="MFZT01000046">
    <property type="protein sequence ID" value="OGK29504.1"/>
    <property type="molecule type" value="Genomic_DNA"/>
</dbReference>
<evidence type="ECO:0000259" key="1">
    <source>
        <dbReference type="Pfam" id="PF01636"/>
    </source>
</evidence>
<dbReference type="Pfam" id="PF01636">
    <property type="entry name" value="APH"/>
    <property type="match status" value="1"/>
</dbReference>
<name>A0A1F7HET9_9BACT</name>
<protein>
    <recommendedName>
        <fullName evidence="1">Aminoglycoside phosphotransferase domain-containing protein</fullName>
    </recommendedName>
</protein>
<reference evidence="2 3" key="1">
    <citation type="journal article" date="2016" name="Nat. Commun.">
        <title>Thousands of microbial genomes shed light on interconnected biogeochemical processes in an aquifer system.</title>
        <authorList>
            <person name="Anantharaman K."/>
            <person name="Brown C.T."/>
            <person name="Hug L.A."/>
            <person name="Sharon I."/>
            <person name="Castelle C.J."/>
            <person name="Probst A.J."/>
            <person name="Thomas B.C."/>
            <person name="Singh A."/>
            <person name="Wilkins M.J."/>
            <person name="Karaoz U."/>
            <person name="Brodie E.L."/>
            <person name="Williams K.H."/>
            <person name="Hubbard S.S."/>
            <person name="Banfield J.F."/>
        </authorList>
    </citation>
    <scope>NUCLEOTIDE SEQUENCE [LARGE SCALE GENOMIC DNA]</scope>
</reference>
<dbReference type="AlphaFoldDB" id="A0A1F7HET9"/>
<feature type="domain" description="Aminoglycoside phosphotransferase" evidence="1">
    <location>
        <begin position="42"/>
        <end position="227"/>
    </location>
</feature>
<accession>A0A1F7HET9</accession>
<comment type="caution">
    <text evidence="2">The sequence shown here is derived from an EMBL/GenBank/DDBJ whole genome shotgun (WGS) entry which is preliminary data.</text>
</comment>
<proteinExistence type="predicted"/>
<evidence type="ECO:0000313" key="2">
    <source>
        <dbReference type="EMBL" id="OGK29504.1"/>
    </source>
</evidence>
<dbReference type="Gene3D" id="3.90.1200.10">
    <property type="match status" value="1"/>
</dbReference>
<gene>
    <name evidence="2" type="ORF">A3D08_00975</name>
</gene>
<dbReference type="SUPFAM" id="SSF56112">
    <property type="entry name" value="Protein kinase-like (PK-like)"/>
    <property type="match status" value="1"/>
</dbReference>